<dbReference type="Proteomes" id="UP000751190">
    <property type="component" value="Unassembled WGS sequence"/>
</dbReference>
<keyword evidence="3" id="KW-1185">Reference proteome</keyword>
<feature type="domain" description="DUF6816" evidence="1">
    <location>
        <begin position="56"/>
        <end position="268"/>
    </location>
</feature>
<proteinExistence type="predicted"/>
<evidence type="ECO:0000313" key="2">
    <source>
        <dbReference type="EMBL" id="KAG8469605.1"/>
    </source>
</evidence>
<reference evidence="2" key="1">
    <citation type="submission" date="2021-05" db="EMBL/GenBank/DDBJ databases">
        <title>The genome of the haptophyte Pavlova lutheri (Diacronema luteri, Pavlovales) - a model for lipid biosynthesis in eukaryotic algae.</title>
        <authorList>
            <person name="Hulatt C.J."/>
            <person name="Posewitz M.C."/>
        </authorList>
    </citation>
    <scope>NUCLEOTIDE SEQUENCE</scope>
    <source>
        <strain evidence="2">NIVA-4/92</strain>
    </source>
</reference>
<protein>
    <recommendedName>
        <fullName evidence="1">DUF6816 domain-containing protein</fullName>
    </recommendedName>
</protein>
<organism evidence="2 3">
    <name type="scientific">Diacronema lutheri</name>
    <name type="common">Unicellular marine alga</name>
    <name type="synonym">Monochrysis lutheri</name>
    <dbReference type="NCBI Taxonomy" id="2081491"/>
    <lineage>
        <taxon>Eukaryota</taxon>
        <taxon>Haptista</taxon>
        <taxon>Haptophyta</taxon>
        <taxon>Pavlovophyceae</taxon>
        <taxon>Pavlovales</taxon>
        <taxon>Pavlovaceae</taxon>
        <taxon>Diacronema</taxon>
    </lineage>
</organism>
<dbReference type="Pfam" id="PF20670">
    <property type="entry name" value="DUF6816"/>
    <property type="match status" value="1"/>
</dbReference>
<gene>
    <name evidence="2" type="ORF">KFE25_006060</name>
</gene>
<dbReference type="EMBL" id="JAGTXO010000002">
    <property type="protein sequence ID" value="KAG8469605.1"/>
    <property type="molecule type" value="Genomic_DNA"/>
</dbReference>
<evidence type="ECO:0000313" key="3">
    <source>
        <dbReference type="Proteomes" id="UP000751190"/>
    </source>
</evidence>
<name>A0A8J5XX78_DIALT</name>
<dbReference type="InterPro" id="IPR049213">
    <property type="entry name" value="DUF6816"/>
</dbReference>
<accession>A0A8J5XX78</accession>
<comment type="caution">
    <text evidence="2">The sequence shown here is derived from an EMBL/GenBank/DDBJ whole genome shotgun (WGS) entry which is preliminary data.</text>
</comment>
<dbReference type="AlphaFoldDB" id="A0A8J5XX78"/>
<sequence length="295" mass="32366">MVGVFFGGHAGPTCASGEVTRRAFATLPFTARLTLGERLSQRRPDLLVKPIFNSPPGETQYPAWLAGTWDATQVFDGFVFPSPTIPRDRIMREPTVPGLQRLSVVSVPDMGKATCRFSLRFSPAGGRCVEDKRFNLASAVDGSLEARVVQRVEYDAARNPNRCSIVFRPGKERNAERVELFFNSRESDDSRVADGIFVTSEHLRQVTFGGSAVEGVVRQVSGSYGFFSTFTRLADGNVRRNLLTAAYLEPTEQEALFFQAVDQPVLVFSHEALLVPAQSQTESTESGPRLLGGQA</sequence>
<dbReference type="OrthoDB" id="195555at2759"/>
<dbReference type="OMA" id="FCNARES"/>
<evidence type="ECO:0000259" key="1">
    <source>
        <dbReference type="Pfam" id="PF20670"/>
    </source>
</evidence>